<evidence type="ECO:0000313" key="1">
    <source>
        <dbReference type="EMBL" id="KYM83380.1"/>
    </source>
</evidence>
<dbReference type="Proteomes" id="UP000078540">
    <property type="component" value="Unassembled WGS sequence"/>
</dbReference>
<organism evidence="1 2">
    <name type="scientific">Atta colombica</name>
    <dbReference type="NCBI Taxonomy" id="520822"/>
    <lineage>
        <taxon>Eukaryota</taxon>
        <taxon>Metazoa</taxon>
        <taxon>Ecdysozoa</taxon>
        <taxon>Arthropoda</taxon>
        <taxon>Hexapoda</taxon>
        <taxon>Insecta</taxon>
        <taxon>Pterygota</taxon>
        <taxon>Neoptera</taxon>
        <taxon>Endopterygota</taxon>
        <taxon>Hymenoptera</taxon>
        <taxon>Apocrita</taxon>
        <taxon>Aculeata</taxon>
        <taxon>Formicoidea</taxon>
        <taxon>Formicidae</taxon>
        <taxon>Myrmicinae</taxon>
        <taxon>Atta</taxon>
    </lineage>
</organism>
<keyword evidence="2" id="KW-1185">Reference proteome</keyword>
<proteinExistence type="predicted"/>
<reference evidence="1 2" key="1">
    <citation type="submission" date="2015-09" db="EMBL/GenBank/DDBJ databases">
        <title>Atta colombica WGS genome.</title>
        <authorList>
            <person name="Nygaard S."/>
            <person name="Hu H."/>
            <person name="Boomsma J."/>
            <person name="Zhang G."/>
        </authorList>
    </citation>
    <scope>NUCLEOTIDE SEQUENCE [LARGE SCALE GENOMIC DNA]</scope>
    <source>
        <strain evidence="1">Treedump-2</strain>
        <tissue evidence="1">Whole body</tissue>
    </source>
</reference>
<dbReference type="AlphaFoldDB" id="A0A195BFM1"/>
<dbReference type="EMBL" id="KQ976490">
    <property type="protein sequence ID" value="KYM83380.1"/>
    <property type="molecule type" value="Genomic_DNA"/>
</dbReference>
<evidence type="ECO:0000313" key="2">
    <source>
        <dbReference type="Proteomes" id="UP000078540"/>
    </source>
</evidence>
<protein>
    <submittedName>
        <fullName evidence="1">Uncharacterized protein</fullName>
    </submittedName>
</protein>
<accession>A0A195BFM1</accession>
<gene>
    <name evidence="1" type="ORF">ALC53_06112</name>
</gene>
<name>A0A195BFM1_9HYME</name>
<sequence length="51" mass="5919">MQRCTVAVAIGGETYREVYNGCPGRERRRMETMEKAKLDVAREVQREMKGK</sequence>